<dbReference type="EMBL" id="CVRI01000067">
    <property type="protein sequence ID" value="CRL06914.1"/>
    <property type="molecule type" value="Genomic_DNA"/>
</dbReference>
<evidence type="ECO:0000313" key="1">
    <source>
        <dbReference type="EMBL" id="CRL06914.1"/>
    </source>
</evidence>
<dbReference type="AlphaFoldDB" id="A0A1J1J4L8"/>
<sequence>MVYTFMTTDIYRIKIENYANSLNIPLQVILETFIIQKSLQNCSMENLNRSEDTILGQITAHIRKFHIRHSSIKSVYINNQMSKVSNRQLFCINTAAYANLLSFPMKKTHPVNYENGHHQLIKSAVLDQVKLKGVKSFKTMGL</sequence>
<protein>
    <submittedName>
        <fullName evidence="1">CLUMA_CG019675, isoform A</fullName>
    </submittedName>
</protein>
<name>A0A1J1J4L8_9DIPT</name>
<reference evidence="1 2" key="1">
    <citation type="submission" date="2015-04" db="EMBL/GenBank/DDBJ databases">
        <authorList>
            <person name="Syromyatnikov M.Y."/>
            <person name="Popov V.N."/>
        </authorList>
    </citation>
    <scope>NUCLEOTIDE SEQUENCE [LARGE SCALE GENOMIC DNA]</scope>
</reference>
<organism evidence="1 2">
    <name type="scientific">Clunio marinus</name>
    <dbReference type="NCBI Taxonomy" id="568069"/>
    <lineage>
        <taxon>Eukaryota</taxon>
        <taxon>Metazoa</taxon>
        <taxon>Ecdysozoa</taxon>
        <taxon>Arthropoda</taxon>
        <taxon>Hexapoda</taxon>
        <taxon>Insecta</taxon>
        <taxon>Pterygota</taxon>
        <taxon>Neoptera</taxon>
        <taxon>Endopterygota</taxon>
        <taxon>Diptera</taxon>
        <taxon>Nematocera</taxon>
        <taxon>Chironomoidea</taxon>
        <taxon>Chironomidae</taxon>
        <taxon>Clunio</taxon>
    </lineage>
</organism>
<gene>
    <name evidence="1" type="ORF">CLUMA_CG019675</name>
</gene>
<evidence type="ECO:0000313" key="2">
    <source>
        <dbReference type="Proteomes" id="UP000183832"/>
    </source>
</evidence>
<proteinExistence type="predicted"/>
<accession>A0A1J1J4L8</accession>
<dbReference type="Proteomes" id="UP000183832">
    <property type="component" value="Unassembled WGS sequence"/>
</dbReference>
<keyword evidence="2" id="KW-1185">Reference proteome</keyword>